<dbReference type="InterPro" id="IPR001279">
    <property type="entry name" value="Metallo-B-lactamas"/>
</dbReference>
<dbReference type="EMBL" id="VIGH01000002">
    <property type="protein sequence ID" value="TQF74227.1"/>
    <property type="molecule type" value="Genomic_DNA"/>
</dbReference>
<dbReference type="GO" id="GO:0016787">
    <property type="term" value="F:hydrolase activity"/>
    <property type="evidence" value="ECO:0007669"/>
    <property type="project" value="UniProtKB-KW"/>
</dbReference>
<sequence length="307" mass="33054">MSPRIPLRRPSVAGYDTLPAAEGSIGSSVRGTFLGTSSVLIRDARTALLVDGFVTRPGFVRLVLGKIGPDAALIDECLGRAGIDALDAVLCAHSHYDHALDAPVIAQKFDAPVIGSGSTANIARGYGLPDRLIRAVEGEAELRFGDFGVTFVAGLHSPGDVAPGTVDSPLVPPARARQWRTGEAYSIFFRHPRGSVLVHASANHVPGRLDGHHADVVYLGVGTLGRQSARFRSDYWHEVVRATGARTVIPVHWDDFTRPLSRPLRPLPYPVDDLAAAMEFLLEQGRRDGVRVLMPEPWTAVELLSGR</sequence>
<dbReference type="AlphaFoldDB" id="A0A541BPH2"/>
<dbReference type="PANTHER" id="PTHR43546">
    <property type="entry name" value="UPF0173 METAL-DEPENDENT HYDROLASE MJ1163-RELATED"/>
    <property type="match status" value="1"/>
</dbReference>
<dbReference type="SMART" id="SM00849">
    <property type="entry name" value="Lactamase_B"/>
    <property type="match status" value="1"/>
</dbReference>
<comment type="caution">
    <text evidence="2">The sequence shown here is derived from an EMBL/GenBank/DDBJ whole genome shotgun (WGS) entry which is preliminary data.</text>
</comment>
<accession>A0A541BPH2</accession>
<dbReference type="Gene3D" id="3.60.15.10">
    <property type="entry name" value="Ribonuclease Z/Hydroxyacylglutathione hydrolase-like"/>
    <property type="match status" value="1"/>
</dbReference>
<evidence type="ECO:0000259" key="1">
    <source>
        <dbReference type="SMART" id="SM00849"/>
    </source>
</evidence>
<proteinExistence type="predicted"/>
<keyword evidence="3" id="KW-1185">Reference proteome</keyword>
<dbReference type="Proteomes" id="UP000316256">
    <property type="component" value="Unassembled WGS sequence"/>
</dbReference>
<evidence type="ECO:0000313" key="3">
    <source>
        <dbReference type="Proteomes" id="UP000316256"/>
    </source>
</evidence>
<reference evidence="2 3" key="1">
    <citation type="submission" date="2019-06" db="EMBL/GenBank/DDBJ databases">
        <title>Rhodococcus spaelei sp. nov., isolated from a cave.</title>
        <authorList>
            <person name="Lee S.D."/>
        </authorList>
    </citation>
    <scope>NUCLEOTIDE SEQUENCE [LARGE SCALE GENOMIC DNA]</scope>
    <source>
        <strain evidence="2 3">C9-5</strain>
    </source>
</reference>
<dbReference type="CDD" id="cd06262">
    <property type="entry name" value="metallo-hydrolase-like_MBL-fold"/>
    <property type="match status" value="1"/>
</dbReference>
<keyword evidence="2" id="KW-0378">Hydrolase</keyword>
<dbReference type="OrthoDB" id="9789133at2"/>
<dbReference type="RefSeq" id="WP_142096335.1">
    <property type="nucleotide sequence ID" value="NZ_VIGH01000002.1"/>
</dbReference>
<dbReference type="PANTHER" id="PTHR43546:SF3">
    <property type="entry name" value="UPF0173 METAL-DEPENDENT HYDROLASE MJ1163"/>
    <property type="match status" value="1"/>
</dbReference>
<protein>
    <submittedName>
        <fullName evidence="2">MBL fold metallo-hydrolase</fullName>
    </submittedName>
</protein>
<evidence type="ECO:0000313" key="2">
    <source>
        <dbReference type="EMBL" id="TQF74227.1"/>
    </source>
</evidence>
<name>A0A541BPH2_9NOCA</name>
<feature type="domain" description="Metallo-beta-lactamase" evidence="1">
    <location>
        <begin position="35"/>
        <end position="252"/>
    </location>
</feature>
<dbReference type="SUPFAM" id="SSF56281">
    <property type="entry name" value="Metallo-hydrolase/oxidoreductase"/>
    <property type="match status" value="1"/>
</dbReference>
<gene>
    <name evidence="2" type="ORF">FK531_06175</name>
</gene>
<dbReference type="InterPro" id="IPR050114">
    <property type="entry name" value="UPF0173_UPF0282_UlaG_hydrolase"/>
</dbReference>
<organism evidence="2 3">
    <name type="scientific">Rhodococcus spelaei</name>
    <dbReference type="NCBI Taxonomy" id="2546320"/>
    <lineage>
        <taxon>Bacteria</taxon>
        <taxon>Bacillati</taxon>
        <taxon>Actinomycetota</taxon>
        <taxon>Actinomycetes</taxon>
        <taxon>Mycobacteriales</taxon>
        <taxon>Nocardiaceae</taxon>
        <taxon>Rhodococcus</taxon>
    </lineage>
</organism>
<dbReference type="Pfam" id="PF12706">
    <property type="entry name" value="Lactamase_B_2"/>
    <property type="match status" value="1"/>
</dbReference>
<dbReference type="InterPro" id="IPR036866">
    <property type="entry name" value="RibonucZ/Hydroxyglut_hydro"/>
</dbReference>